<comment type="caution">
    <text evidence="1">The sequence shown here is derived from an EMBL/GenBank/DDBJ whole genome shotgun (WGS) entry which is preliminary data.</text>
</comment>
<protein>
    <submittedName>
        <fullName evidence="1">Uncharacterized protein</fullName>
    </submittedName>
</protein>
<dbReference type="AlphaFoldDB" id="A0A4R6GHA7"/>
<dbReference type="EMBL" id="SNWF01000004">
    <property type="protein sequence ID" value="TDN94312.1"/>
    <property type="molecule type" value="Genomic_DNA"/>
</dbReference>
<reference evidence="1 2" key="1">
    <citation type="submission" date="2019-03" db="EMBL/GenBank/DDBJ databases">
        <title>Genomic Encyclopedia of Type Strains, Phase IV (KMG-IV): sequencing the most valuable type-strain genomes for metagenomic binning, comparative biology and taxonomic classification.</title>
        <authorList>
            <person name="Goeker M."/>
        </authorList>
    </citation>
    <scope>NUCLEOTIDE SEQUENCE [LARGE SCALE GENOMIC DNA]</scope>
    <source>
        <strain evidence="1 2">DSM 18555</strain>
    </source>
</reference>
<evidence type="ECO:0000313" key="2">
    <source>
        <dbReference type="Proteomes" id="UP000294737"/>
    </source>
</evidence>
<dbReference type="OrthoDB" id="9905328at2"/>
<proteinExistence type="predicted"/>
<keyword evidence="2" id="KW-1185">Reference proteome</keyword>
<gene>
    <name evidence="1" type="ORF">EV677_0855</name>
</gene>
<sequence>MMNTENIEQTKPSSEQVQTDVQVDIEETLQYKRVLSAADAEENAQPVDFRRVQHGHGPCACCGPYSE</sequence>
<name>A0A4R6GHA7_9BURK</name>
<dbReference type="Proteomes" id="UP000294737">
    <property type="component" value="Unassembled WGS sequence"/>
</dbReference>
<dbReference type="RefSeq" id="WP_133467266.1">
    <property type="nucleotide sequence ID" value="NZ_PTLZ01000001.1"/>
</dbReference>
<accession>A0A4R6GHA7</accession>
<organism evidence="1 2">
    <name type="scientific">Herminiimonas fonticola</name>
    <dbReference type="NCBI Taxonomy" id="303380"/>
    <lineage>
        <taxon>Bacteria</taxon>
        <taxon>Pseudomonadati</taxon>
        <taxon>Pseudomonadota</taxon>
        <taxon>Betaproteobacteria</taxon>
        <taxon>Burkholderiales</taxon>
        <taxon>Oxalobacteraceae</taxon>
        <taxon>Herminiimonas</taxon>
    </lineage>
</organism>
<evidence type="ECO:0000313" key="1">
    <source>
        <dbReference type="EMBL" id="TDN94312.1"/>
    </source>
</evidence>